<evidence type="ECO:0008006" key="4">
    <source>
        <dbReference type="Google" id="ProtNLM"/>
    </source>
</evidence>
<dbReference type="EMBL" id="BSPW01000021">
    <property type="protein sequence ID" value="GLT17319.1"/>
    <property type="molecule type" value="Genomic_DNA"/>
</dbReference>
<evidence type="ECO:0000313" key="3">
    <source>
        <dbReference type="Proteomes" id="UP001157138"/>
    </source>
</evidence>
<accession>A0ABQ6EWG5</accession>
<evidence type="ECO:0000256" key="1">
    <source>
        <dbReference type="SAM" id="Coils"/>
    </source>
</evidence>
<comment type="caution">
    <text evidence="2">The sequence shown here is derived from an EMBL/GenBank/DDBJ whole genome shotgun (WGS) entry which is preliminary data.</text>
</comment>
<name>A0ABQ6EWG5_9VIBR</name>
<evidence type="ECO:0000313" key="2">
    <source>
        <dbReference type="EMBL" id="GLT17319.1"/>
    </source>
</evidence>
<dbReference type="Proteomes" id="UP001157138">
    <property type="component" value="Unassembled WGS sequence"/>
</dbReference>
<keyword evidence="3" id="KW-1185">Reference proteome</keyword>
<organism evidence="2 3">
    <name type="scientific">Vibrio zhanjiangensis</name>
    <dbReference type="NCBI Taxonomy" id="1046128"/>
    <lineage>
        <taxon>Bacteria</taxon>
        <taxon>Pseudomonadati</taxon>
        <taxon>Pseudomonadota</taxon>
        <taxon>Gammaproteobacteria</taxon>
        <taxon>Vibrionales</taxon>
        <taxon>Vibrionaceae</taxon>
        <taxon>Vibrio</taxon>
    </lineage>
</organism>
<sequence length="95" mass="10870">MLTQDVSEELTKVLRQIQSEGKEPTIALVKSRLNIVVPIPALIKVIKNWKQSKQVPKIEVAAEAHDDKERIAKLEKQVADLTTRLKELEEKFAKR</sequence>
<protein>
    <recommendedName>
        <fullName evidence="4">KfrA N-terminal DNA-binding domain-containing protein</fullName>
    </recommendedName>
</protein>
<gene>
    <name evidence="2" type="ORF">GCM10007938_10960</name>
</gene>
<reference evidence="3" key="1">
    <citation type="journal article" date="2019" name="Int. J. Syst. Evol. Microbiol.">
        <title>The Global Catalogue of Microorganisms (GCM) 10K type strain sequencing project: providing services to taxonomists for standard genome sequencing and annotation.</title>
        <authorList>
            <consortium name="The Broad Institute Genomics Platform"/>
            <consortium name="The Broad Institute Genome Sequencing Center for Infectious Disease"/>
            <person name="Wu L."/>
            <person name="Ma J."/>
        </authorList>
    </citation>
    <scope>NUCLEOTIDE SEQUENCE [LARGE SCALE GENOMIC DNA]</scope>
    <source>
        <strain evidence="3">NBRC 108723</strain>
    </source>
</reference>
<keyword evidence="1" id="KW-0175">Coiled coil</keyword>
<dbReference type="RefSeq" id="WP_284191230.1">
    <property type="nucleotide sequence ID" value="NZ_BSPW01000021.1"/>
</dbReference>
<feature type="coiled-coil region" evidence="1">
    <location>
        <begin position="64"/>
        <end position="91"/>
    </location>
</feature>
<proteinExistence type="predicted"/>